<dbReference type="Gene3D" id="3.40.50.150">
    <property type="entry name" value="Vaccinia Virus protein VP39"/>
    <property type="match status" value="1"/>
</dbReference>
<name>A0A813CFW7_9DINO</name>
<evidence type="ECO:0000313" key="2">
    <source>
        <dbReference type="Proteomes" id="UP000601435"/>
    </source>
</evidence>
<dbReference type="AlphaFoldDB" id="A0A813CFW7"/>
<dbReference type="InterPro" id="IPR029063">
    <property type="entry name" value="SAM-dependent_MTases_sf"/>
</dbReference>
<organism evidence="1 2">
    <name type="scientific">Symbiodinium necroappetens</name>
    <dbReference type="NCBI Taxonomy" id="1628268"/>
    <lineage>
        <taxon>Eukaryota</taxon>
        <taxon>Sar</taxon>
        <taxon>Alveolata</taxon>
        <taxon>Dinophyceae</taxon>
        <taxon>Suessiales</taxon>
        <taxon>Symbiodiniaceae</taxon>
        <taxon>Symbiodinium</taxon>
    </lineage>
</organism>
<reference evidence="1" key="1">
    <citation type="submission" date="2021-02" db="EMBL/GenBank/DDBJ databases">
        <authorList>
            <person name="Dougan E. K."/>
            <person name="Rhodes N."/>
            <person name="Thang M."/>
            <person name="Chan C."/>
        </authorList>
    </citation>
    <scope>NUCLEOTIDE SEQUENCE</scope>
</reference>
<dbReference type="OrthoDB" id="2019266at2759"/>
<dbReference type="Pfam" id="PF13489">
    <property type="entry name" value="Methyltransf_23"/>
    <property type="match status" value="1"/>
</dbReference>
<keyword evidence="2" id="KW-1185">Reference proteome</keyword>
<proteinExistence type="predicted"/>
<dbReference type="CDD" id="cd02440">
    <property type="entry name" value="AdoMet_MTases"/>
    <property type="match status" value="1"/>
</dbReference>
<sequence>MTERARVVEAFRGEDEVGPDEFSIRFPKQSELEQDEEWCEVFLDGSWERFRFHDYTEIYNVPGLYERLFYQTLRCCSPERVVSALGGVLRDQEVDPTGLRVLDVGAGNGMVGTELRQIGARTVVGVDILEAAREATLRDRPHVYDEYLVSDLTGLEKDEEAGLRVCQFNAMTCVAALGFGDIPPEAFCSAYNFVGVDGWLAFNIRDLFLDRKDQTGFSRLINTMLNERFIELHAYRRYVHRLTIGMEKLSYVALVAKKLRDFEDGEVEGLIARSG</sequence>
<evidence type="ECO:0008006" key="3">
    <source>
        <dbReference type="Google" id="ProtNLM"/>
    </source>
</evidence>
<dbReference type="Proteomes" id="UP000601435">
    <property type="component" value="Unassembled WGS sequence"/>
</dbReference>
<dbReference type="EMBL" id="CAJNJA010100252">
    <property type="protein sequence ID" value="CAE7943671.1"/>
    <property type="molecule type" value="Genomic_DNA"/>
</dbReference>
<evidence type="ECO:0000313" key="1">
    <source>
        <dbReference type="EMBL" id="CAE7943671.1"/>
    </source>
</evidence>
<dbReference type="SUPFAM" id="SSF53335">
    <property type="entry name" value="S-adenosyl-L-methionine-dependent methyltransferases"/>
    <property type="match status" value="1"/>
</dbReference>
<gene>
    <name evidence="1" type="ORF">SNEC2469_LOCUS35148</name>
</gene>
<comment type="caution">
    <text evidence="1">The sequence shown here is derived from an EMBL/GenBank/DDBJ whole genome shotgun (WGS) entry which is preliminary data.</text>
</comment>
<protein>
    <recommendedName>
        <fullName evidence="3">Methyltransferase domain-containing protein</fullName>
    </recommendedName>
</protein>
<accession>A0A813CFW7</accession>